<comment type="caution">
    <text evidence="1">The sequence shown here is derived from an EMBL/GenBank/DDBJ whole genome shotgun (WGS) entry which is preliminary data.</text>
</comment>
<keyword evidence="2" id="KW-1185">Reference proteome</keyword>
<reference evidence="1" key="1">
    <citation type="submission" date="2021-08" db="EMBL/GenBank/DDBJ databases">
        <authorList>
            <person name="Misof B."/>
            <person name="Oliver O."/>
            <person name="Podsiadlowski L."/>
            <person name="Donath A."/>
            <person name="Peters R."/>
            <person name="Mayer C."/>
            <person name="Rust J."/>
            <person name="Gunkel S."/>
            <person name="Lesny P."/>
            <person name="Martin S."/>
            <person name="Oeyen J.P."/>
            <person name="Petersen M."/>
            <person name="Panagiotis P."/>
            <person name="Wilbrandt J."/>
            <person name="Tanja T."/>
        </authorList>
    </citation>
    <scope>NUCLEOTIDE SEQUENCE</scope>
    <source>
        <strain evidence="1">GBR_01_08_01A</strain>
        <tissue evidence="1">Thorax + abdomen</tissue>
    </source>
</reference>
<accession>A0AAD9RWR4</accession>
<sequence>MASWGRIAGWNRDSPAFPVNEREERYDQVTWKCKGRASIIIGSARRDVIIVTKIVRSSSTRETFWEEIWKRIANT</sequence>
<organism evidence="1 2">
    <name type="scientific">Odynerus spinipes</name>
    <dbReference type="NCBI Taxonomy" id="1348599"/>
    <lineage>
        <taxon>Eukaryota</taxon>
        <taxon>Metazoa</taxon>
        <taxon>Ecdysozoa</taxon>
        <taxon>Arthropoda</taxon>
        <taxon>Hexapoda</taxon>
        <taxon>Insecta</taxon>
        <taxon>Pterygota</taxon>
        <taxon>Neoptera</taxon>
        <taxon>Endopterygota</taxon>
        <taxon>Hymenoptera</taxon>
        <taxon>Apocrita</taxon>
        <taxon>Aculeata</taxon>
        <taxon>Vespoidea</taxon>
        <taxon>Vespidae</taxon>
        <taxon>Eumeninae</taxon>
        <taxon>Odynerus</taxon>
    </lineage>
</organism>
<protein>
    <submittedName>
        <fullName evidence="1">Uncharacterized protein</fullName>
    </submittedName>
</protein>
<reference evidence="1" key="2">
    <citation type="journal article" date="2023" name="Commun. Biol.">
        <title>Intrasexual cuticular hydrocarbon dimorphism in a wasp sheds light on hydrocarbon biosynthesis genes in Hymenoptera.</title>
        <authorList>
            <person name="Moris V.C."/>
            <person name="Podsiadlowski L."/>
            <person name="Martin S."/>
            <person name="Oeyen J.P."/>
            <person name="Donath A."/>
            <person name="Petersen M."/>
            <person name="Wilbrandt J."/>
            <person name="Misof B."/>
            <person name="Liedtke D."/>
            <person name="Thamm M."/>
            <person name="Scheiner R."/>
            <person name="Schmitt T."/>
            <person name="Niehuis O."/>
        </authorList>
    </citation>
    <scope>NUCLEOTIDE SEQUENCE</scope>
    <source>
        <strain evidence="1">GBR_01_08_01A</strain>
    </source>
</reference>
<dbReference type="Proteomes" id="UP001258017">
    <property type="component" value="Unassembled WGS sequence"/>
</dbReference>
<evidence type="ECO:0000313" key="1">
    <source>
        <dbReference type="EMBL" id="KAK2586671.1"/>
    </source>
</evidence>
<gene>
    <name evidence="1" type="ORF">KPH14_011714</name>
</gene>
<dbReference type="EMBL" id="JAIFRP010000011">
    <property type="protein sequence ID" value="KAK2586671.1"/>
    <property type="molecule type" value="Genomic_DNA"/>
</dbReference>
<proteinExistence type="predicted"/>
<name>A0AAD9RWR4_9HYME</name>
<evidence type="ECO:0000313" key="2">
    <source>
        <dbReference type="Proteomes" id="UP001258017"/>
    </source>
</evidence>
<dbReference type="AlphaFoldDB" id="A0AAD9RWR4"/>